<feature type="domain" description="ATPase" evidence="1">
    <location>
        <begin position="3"/>
        <end position="207"/>
    </location>
</feature>
<evidence type="ECO:0000313" key="3">
    <source>
        <dbReference type="EMBL" id="SKA64704.1"/>
    </source>
</evidence>
<keyword evidence="4" id="KW-1185">Reference proteome</keyword>
<organism evidence="3 4">
    <name type="scientific">Succinivibrio dextrinosolvens DSM 3072</name>
    <dbReference type="NCBI Taxonomy" id="1123324"/>
    <lineage>
        <taxon>Bacteria</taxon>
        <taxon>Pseudomonadati</taxon>
        <taxon>Pseudomonadota</taxon>
        <taxon>Gammaproteobacteria</taxon>
        <taxon>Aeromonadales</taxon>
        <taxon>Succinivibrionaceae</taxon>
        <taxon>Succinivibrio</taxon>
    </lineage>
</organism>
<dbReference type="SUPFAM" id="SSF52540">
    <property type="entry name" value="P-loop containing nucleoside triphosphate hydrolases"/>
    <property type="match status" value="1"/>
</dbReference>
<dbReference type="STRING" id="83771.SAMN02910357_00671"/>
<dbReference type="InterPro" id="IPR027417">
    <property type="entry name" value="P-loop_NTPase"/>
</dbReference>
<evidence type="ECO:0000259" key="1">
    <source>
        <dbReference type="Pfam" id="PF01637"/>
    </source>
</evidence>
<evidence type="ECO:0000259" key="2">
    <source>
        <dbReference type="Pfam" id="PF03008"/>
    </source>
</evidence>
<accession>A0A1T4VID0</accession>
<sequence>MKFVDRLDEMSTLENEYRRHSASFVVVYGRRRVGKTELIRRFIKEKPSLYFLASEESESLNRESFKRQAADYLNDDLLREAAIERWELIFERLVASSDSKRLVIVIDEFQYIGKNNPAFLSVFQGIWDNLLSKNNVMVILCGSLVSMMMSQTLNYDSPLYGRRTAQIRLRPIKFEYYNEFFDSQYSEEELVKRYSLTGGVPKYIEMFQNSSDLNRAIQESLLNVSSYLYDEPNFLLQKEVSEIGSYFSILRTIAEGNHKVSSIAALVQQKQTNLPRYLKVLVDLDLLEREVPVTENNPDKSKKGQYQIRDNFLRFWFRFIYPNRSYVEMSHSDVVMNRLSKNFIDGHVSYVFEQICQEKLWNLSANGKLPGILERIGRWWDNSHEIDVVGLSESDNLLVAGECKFWNGPVGANILFQLEHKTTFIDWHKESRKNIYIIFSINGFTDELKAVAKDRDDVMLI</sequence>
<evidence type="ECO:0008006" key="5">
    <source>
        <dbReference type="Google" id="ProtNLM"/>
    </source>
</evidence>
<dbReference type="InterPro" id="IPR011335">
    <property type="entry name" value="Restrct_endonuc-II-like"/>
</dbReference>
<dbReference type="PANTHER" id="PTHR34704:SF1">
    <property type="entry name" value="ATPASE"/>
    <property type="match status" value="1"/>
</dbReference>
<dbReference type="PANTHER" id="PTHR34704">
    <property type="entry name" value="ATPASE"/>
    <property type="match status" value="1"/>
</dbReference>
<dbReference type="Proteomes" id="UP000242432">
    <property type="component" value="Unassembled WGS sequence"/>
</dbReference>
<dbReference type="Gene3D" id="3.40.50.300">
    <property type="entry name" value="P-loop containing nucleotide triphosphate hydrolases"/>
    <property type="match status" value="1"/>
</dbReference>
<feature type="domain" description="DUF234" evidence="2">
    <location>
        <begin position="316"/>
        <end position="407"/>
    </location>
</feature>
<dbReference type="SUPFAM" id="SSF46785">
    <property type="entry name" value="Winged helix' DNA-binding domain"/>
    <property type="match status" value="1"/>
</dbReference>
<dbReference type="Pfam" id="PF01637">
    <property type="entry name" value="ATPase_2"/>
    <property type="match status" value="1"/>
</dbReference>
<dbReference type="SUPFAM" id="SSF52980">
    <property type="entry name" value="Restriction endonuclease-like"/>
    <property type="match status" value="1"/>
</dbReference>
<dbReference type="Pfam" id="PF03008">
    <property type="entry name" value="DUF234"/>
    <property type="match status" value="1"/>
</dbReference>
<dbReference type="InterPro" id="IPR036390">
    <property type="entry name" value="WH_DNA-bd_sf"/>
</dbReference>
<reference evidence="4" key="1">
    <citation type="submission" date="2017-02" db="EMBL/GenBank/DDBJ databases">
        <authorList>
            <person name="Varghese N."/>
            <person name="Submissions S."/>
        </authorList>
    </citation>
    <scope>NUCLEOTIDE SEQUENCE [LARGE SCALE GENOMIC DNA]</scope>
    <source>
        <strain evidence="4">DSM 3072</strain>
    </source>
</reference>
<protein>
    <recommendedName>
        <fullName evidence="5">DUF234 domain-containing protein</fullName>
    </recommendedName>
</protein>
<dbReference type="AlphaFoldDB" id="A0A1T4VID0"/>
<evidence type="ECO:0000313" key="4">
    <source>
        <dbReference type="Proteomes" id="UP000242432"/>
    </source>
</evidence>
<gene>
    <name evidence="3" type="ORF">SAMN02745213_01566</name>
</gene>
<name>A0A1T4VID0_9GAMM</name>
<proteinExistence type="predicted"/>
<dbReference type="InterPro" id="IPR011579">
    <property type="entry name" value="ATPase_dom"/>
</dbReference>
<dbReference type="GO" id="GO:0005524">
    <property type="term" value="F:ATP binding"/>
    <property type="evidence" value="ECO:0007669"/>
    <property type="project" value="InterPro"/>
</dbReference>
<dbReference type="EMBL" id="FUXX01000026">
    <property type="protein sequence ID" value="SKA64704.1"/>
    <property type="molecule type" value="Genomic_DNA"/>
</dbReference>
<dbReference type="RefSeq" id="WP_078928989.1">
    <property type="nucleotide sequence ID" value="NZ_FUXX01000026.1"/>
</dbReference>
<dbReference type="InterPro" id="IPR004256">
    <property type="entry name" value="DUF234"/>
</dbReference>